<dbReference type="InterPro" id="IPR027359">
    <property type="entry name" value="Volt_channel_dom_sf"/>
</dbReference>
<proteinExistence type="predicted"/>
<gene>
    <name evidence="11" type="primary">CACNA1C</name>
    <name evidence="11" type="ORF">AK812_SmicGene34790</name>
</gene>
<feature type="transmembrane region" description="Helical" evidence="8">
    <location>
        <begin position="383"/>
        <end position="408"/>
    </location>
</feature>
<feature type="transmembrane region" description="Helical" evidence="8">
    <location>
        <begin position="300"/>
        <end position="318"/>
    </location>
</feature>
<evidence type="ECO:0000256" key="9">
    <source>
        <dbReference type="SAM" id="SignalP"/>
    </source>
</evidence>
<dbReference type="GO" id="GO:0005509">
    <property type="term" value="F:calcium ion binding"/>
    <property type="evidence" value="ECO:0007669"/>
    <property type="project" value="InterPro"/>
</dbReference>
<evidence type="ECO:0000313" key="12">
    <source>
        <dbReference type="Proteomes" id="UP000186817"/>
    </source>
</evidence>
<evidence type="ECO:0000256" key="6">
    <source>
        <dbReference type="SAM" id="Coils"/>
    </source>
</evidence>
<feature type="chain" id="PRO_5012683530" evidence="9">
    <location>
        <begin position="30"/>
        <end position="563"/>
    </location>
</feature>
<evidence type="ECO:0000256" key="3">
    <source>
        <dbReference type="ARBA" id="ARBA00022837"/>
    </source>
</evidence>
<keyword evidence="2 8" id="KW-0812">Transmembrane</keyword>
<dbReference type="OMA" id="PTEATEC"/>
<evidence type="ECO:0000256" key="8">
    <source>
        <dbReference type="SAM" id="Phobius"/>
    </source>
</evidence>
<dbReference type="GO" id="GO:0005248">
    <property type="term" value="F:voltage-gated sodium channel activity"/>
    <property type="evidence" value="ECO:0007669"/>
    <property type="project" value="TreeGrafter"/>
</dbReference>
<dbReference type="Pfam" id="PF00520">
    <property type="entry name" value="Ion_trans"/>
    <property type="match status" value="1"/>
</dbReference>
<sequence>MGGRYYNRISFTNIVQIVVLRLSLLPTSSELVDLAVAHVEVLDIGRLETKRESQKPVKRPSSDTKAEQGGRPAPINIGATTGGLTDIMGPADVQINEDDRGRRGSARHSFFRTLLTDYAERAQAAAEAEFGHVRGGDPALRTGSWASRCSRCAYLLVTSTFAAHFIMALILLNLVLLGVEVDVSSTLGQDDIPRWFDVVNVIIVGIFTLELILSFIAFGFHNFFCGPDRFWNNFDFVIITLSVFETAVQIWSPGLISQMRYMRFMRLARALRGMRVVKLLRYVSALRTLIFSIIHTTGSLMWTLVLLVLLFYSFGVILTQVVTDHCRFETVEATGDNNAVPICDPTLALYWSSVPESMLTLFMSISGGISWVEPLMPLRDVSFIAVACMLLYIFLTVFAVLNVVTGVFCHTAIESASADKEIVVMSQMQKQATQISVLRDMFMEMDKDLSEMVSVDELKESLKSEKFASFLESMGISTQDVFTLFMIIDSDHNGLIDLNEFVTGCMQLHGPAKSIQLARMSHENKVTRQTIKRLINEIVEMKEQLAAFLAEDDEPTEATECPE</sequence>
<dbReference type="CDD" id="cd00051">
    <property type="entry name" value="EFh"/>
    <property type="match status" value="1"/>
</dbReference>
<reference evidence="11 12" key="1">
    <citation type="submission" date="2016-02" db="EMBL/GenBank/DDBJ databases">
        <title>Genome analysis of coral dinoflagellate symbionts highlights evolutionary adaptations to a symbiotic lifestyle.</title>
        <authorList>
            <person name="Aranda M."/>
            <person name="Li Y."/>
            <person name="Liew Y.J."/>
            <person name="Baumgarten S."/>
            <person name="Simakov O."/>
            <person name="Wilson M."/>
            <person name="Piel J."/>
            <person name="Ashoor H."/>
            <person name="Bougouffa S."/>
            <person name="Bajic V.B."/>
            <person name="Ryu T."/>
            <person name="Ravasi T."/>
            <person name="Bayer T."/>
            <person name="Micklem G."/>
            <person name="Kim H."/>
            <person name="Bhak J."/>
            <person name="Lajeunesse T.C."/>
            <person name="Voolstra C.R."/>
        </authorList>
    </citation>
    <scope>NUCLEOTIDE SEQUENCE [LARGE SCALE GENOMIC DNA]</scope>
    <source>
        <strain evidence="11 12">CCMP2467</strain>
    </source>
</reference>
<accession>A0A1Q9CN31</accession>
<dbReference type="AlphaFoldDB" id="A0A1Q9CN31"/>
<dbReference type="OrthoDB" id="431720at2759"/>
<keyword evidence="9" id="KW-0732">Signal</keyword>
<organism evidence="11 12">
    <name type="scientific">Symbiodinium microadriaticum</name>
    <name type="common">Dinoflagellate</name>
    <name type="synonym">Zooxanthella microadriatica</name>
    <dbReference type="NCBI Taxonomy" id="2951"/>
    <lineage>
        <taxon>Eukaryota</taxon>
        <taxon>Sar</taxon>
        <taxon>Alveolata</taxon>
        <taxon>Dinophyceae</taxon>
        <taxon>Suessiales</taxon>
        <taxon>Symbiodiniaceae</taxon>
        <taxon>Symbiodinium</taxon>
    </lineage>
</organism>
<dbReference type="Proteomes" id="UP000186817">
    <property type="component" value="Unassembled WGS sequence"/>
</dbReference>
<dbReference type="SMART" id="SM00054">
    <property type="entry name" value="EFh"/>
    <property type="match status" value="2"/>
</dbReference>
<dbReference type="Gene3D" id="1.10.287.70">
    <property type="match status" value="1"/>
</dbReference>
<dbReference type="SUPFAM" id="SSF81324">
    <property type="entry name" value="Voltage-gated potassium channels"/>
    <property type="match status" value="1"/>
</dbReference>
<evidence type="ECO:0000256" key="2">
    <source>
        <dbReference type="ARBA" id="ARBA00022692"/>
    </source>
</evidence>
<feature type="transmembrane region" description="Helical" evidence="8">
    <location>
        <begin position="236"/>
        <end position="256"/>
    </location>
</feature>
<feature type="domain" description="EF-hand" evidence="10">
    <location>
        <begin position="433"/>
        <end position="468"/>
    </location>
</feature>
<feature type="transmembrane region" description="Helical" evidence="8">
    <location>
        <begin position="153"/>
        <end position="177"/>
    </location>
</feature>
<dbReference type="PROSITE" id="PS00018">
    <property type="entry name" value="EF_HAND_1"/>
    <property type="match status" value="1"/>
</dbReference>
<feature type="region of interest" description="Disordered" evidence="7">
    <location>
        <begin position="49"/>
        <end position="75"/>
    </location>
</feature>
<evidence type="ECO:0000256" key="5">
    <source>
        <dbReference type="ARBA" id="ARBA00023136"/>
    </source>
</evidence>
<feature type="compositionally biased region" description="Basic and acidic residues" evidence="7">
    <location>
        <begin position="49"/>
        <end position="68"/>
    </location>
</feature>
<dbReference type="InterPro" id="IPR043203">
    <property type="entry name" value="VGCC_Ca_Na"/>
</dbReference>
<feature type="coiled-coil region" evidence="6">
    <location>
        <begin position="517"/>
        <end position="551"/>
    </location>
</feature>
<feature type="domain" description="EF-hand" evidence="10">
    <location>
        <begin position="476"/>
        <end position="511"/>
    </location>
</feature>
<feature type="transmembrane region" description="Helical" evidence="8">
    <location>
        <begin position="276"/>
        <end position="294"/>
    </location>
</feature>
<dbReference type="SUPFAM" id="SSF47473">
    <property type="entry name" value="EF-hand"/>
    <property type="match status" value="1"/>
</dbReference>
<dbReference type="GO" id="GO:0001518">
    <property type="term" value="C:voltage-gated sodium channel complex"/>
    <property type="evidence" value="ECO:0007669"/>
    <property type="project" value="TreeGrafter"/>
</dbReference>
<dbReference type="InterPro" id="IPR002048">
    <property type="entry name" value="EF_hand_dom"/>
</dbReference>
<dbReference type="InterPro" id="IPR005821">
    <property type="entry name" value="Ion_trans_dom"/>
</dbReference>
<keyword evidence="5 8" id="KW-0472">Membrane</keyword>
<dbReference type="InterPro" id="IPR011992">
    <property type="entry name" value="EF-hand-dom_pair"/>
</dbReference>
<dbReference type="Gene3D" id="1.20.120.350">
    <property type="entry name" value="Voltage-gated potassium channels. Chain C"/>
    <property type="match status" value="1"/>
</dbReference>
<keyword evidence="3" id="KW-0106">Calcium</keyword>
<dbReference type="PANTHER" id="PTHR10037:SF62">
    <property type="entry name" value="SODIUM CHANNEL PROTEIN 60E"/>
    <property type="match status" value="1"/>
</dbReference>
<name>A0A1Q9CN31_SYMMI</name>
<keyword evidence="4 8" id="KW-1133">Transmembrane helix</keyword>
<dbReference type="EMBL" id="LSRX01001048">
    <property type="protein sequence ID" value="OLP84341.1"/>
    <property type="molecule type" value="Genomic_DNA"/>
</dbReference>
<dbReference type="InterPro" id="IPR018247">
    <property type="entry name" value="EF_Hand_1_Ca_BS"/>
</dbReference>
<evidence type="ECO:0000259" key="10">
    <source>
        <dbReference type="PROSITE" id="PS50222"/>
    </source>
</evidence>
<dbReference type="Pfam" id="PF13499">
    <property type="entry name" value="EF-hand_7"/>
    <property type="match status" value="1"/>
</dbReference>
<dbReference type="PROSITE" id="PS50222">
    <property type="entry name" value="EF_HAND_2"/>
    <property type="match status" value="2"/>
</dbReference>
<evidence type="ECO:0000256" key="1">
    <source>
        <dbReference type="ARBA" id="ARBA00004141"/>
    </source>
</evidence>
<evidence type="ECO:0000256" key="4">
    <source>
        <dbReference type="ARBA" id="ARBA00022989"/>
    </source>
</evidence>
<evidence type="ECO:0000256" key="7">
    <source>
        <dbReference type="SAM" id="MobiDB-lite"/>
    </source>
</evidence>
<keyword evidence="12" id="KW-1185">Reference proteome</keyword>
<keyword evidence="6" id="KW-0175">Coiled coil</keyword>
<dbReference type="Gene3D" id="1.10.238.10">
    <property type="entry name" value="EF-hand"/>
    <property type="match status" value="1"/>
</dbReference>
<feature type="signal peptide" evidence="9">
    <location>
        <begin position="1"/>
        <end position="29"/>
    </location>
</feature>
<comment type="caution">
    <text evidence="11">The sequence shown here is derived from an EMBL/GenBank/DDBJ whole genome shotgun (WGS) entry which is preliminary data.</text>
</comment>
<evidence type="ECO:0000313" key="11">
    <source>
        <dbReference type="EMBL" id="OLP84341.1"/>
    </source>
</evidence>
<comment type="subcellular location">
    <subcellularLocation>
        <location evidence="1">Membrane</location>
        <topology evidence="1">Multi-pass membrane protein</topology>
    </subcellularLocation>
</comment>
<feature type="transmembrane region" description="Helical" evidence="8">
    <location>
        <begin position="198"/>
        <end position="224"/>
    </location>
</feature>
<protein>
    <submittedName>
        <fullName evidence="11">Voltage-dependent L-type calcium channel subunit alpha-1C</fullName>
    </submittedName>
</protein>
<dbReference type="PANTHER" id="PTHR10037">
    <property type="entry name" value="VOLTAGE-GATED CATION CHANNEL CALCIUM AND SODIUM"/>
    <property type="match status" value="1"/>
</dbReference>